<accession>A0ABU7L9P5</accession>
<sequence length="50" mass="5709">MTTTLEFFLIVVIVTQNVAIMLVGICNMPDRKVRHDRFGEDATNAMRRSP</sequence>
<protein>
    <submittedName>
        <fullName evidence="2">Uncharacterized protein</fullName>
    </submittedName>
</protein>
<evidence type="ECO:0000256" key="1">
    <source>
        <dbReference type="SAM" id="Phobius"/>
    </source>
</evidence>
<gene>
    <name evidence="2" type="ORF">Q7514_12105</name>
</gene>
<dbReference type="EMBL" id="JAUTXY010000004">
    <property type="protein sequence ID" value="MEE2058265.1"/>
    <property type="molecule type" value="Genomic_DNA"/>
</dbReference>
<feature type="transmembrane region" description="Helical" evidence="1">
    <location>
        <begin position="6"/>
        <end position="28"/>
    </location>
</feature>
<name>A0ABU7L9P5_9NOCA</name>
<comment type="caution">
    <text evidence="2">The sequence shown here is derived from an EMBL/GenBank/DDBJ whole genome shotgun (WGS) entry which is preliminary data.</text>
</comment>
<evidence type="ECO:0000313" key="2">
    <source>
        <dbReference type="EMBL" id="MEE2058265.1"/>
    </source>
</evidence>
<reference evidence="2 3" key="1">
    <citation type="submission" date="2023-07" db="EMBL/GenBank/DDBJ databases">
        <authorList>
            <person name="Girao M."/>
            <person name="Carvalho M.F."/>
        </authorList>
    </citation>
    <scope>NUCLEOTIDE SEQUENCE [LARGE SCALE GENOMIC DNA]</scope>
    <source>
        <strain evidence="2 3">YIM65754</strain>
    </source>
</reference>
<dbReference type="RefSeq" id="WP_330133485.1">
    <property type="nucleotide sequence ID" value="NZ_JAUTXY010000004.1"/>
</dbReference>
<proteinExistence type="predicted"/>
<organism evidence="2 3">
    <name type="scientific">Rhodococcus artemisiae</name>
    <dbReference type="NCBI Taxonomy" id="714159"/>
    <lineage>
        <taxon>Bacteria</taxon>
        <taxon>Bacillati</taxon>
        <taxon>Actinomycetota</taxon>
        <taxon>Actinomycetes</taxon>
        <taxon>Mycobacteriales</taxon>
        <taxon>Nocardiaceae</taxon>
        <taxon>Rhodococcus</taxon>
    </lineage>
</organism>
<evidence type="ECO:0000313" key="3">
    <source>
        <dbReference type="Proteomes" id="UP001336020"/>
    </source>
</evidence>
<keyword evidence="1" id="KW-1133">Transmembrane helix</keyword>
<keyword evidence="1" id="KW-0472">Membrane</keyword>
<dbReference type="Proteomes" id="UP001336020">
    <property type="component" value="Unassembled WGS sequence"/>
</dbReference>
<keyword evidence="3" id="KW-1185">Reference proteome</keyword>
<keyword evidence="1" id="KW-0812">Transmembrane</keyword>